<evidence type="ECO:0000313" key="3">
    <source>
        <dbReference type="EMBL" id="KAJ3834131.1"/>
    </source>
</evidence>
<feature type="chain" id="PRO_5041467147" evidence="2">
    <location>
        <begin position="30"/>
        <end position="317"/>
    </location>
</feature>
<keyword evidence="2" id="KW-0732">Signal</keyword>
<evidence type="ECO:0000313" key="4">
    <source>
        <dbReference type="Proteomes" id="UP001163846"/>
    </source>
</evidence>
<protein>
    <submittedName>
        <fullName evidence="3">Uncharacterized protein</fullName>
    </submittedName>
</protein>
<dbReference type="InterPro" id="IPR011010">
    <property type="entry name" value="DNA_brk_join_enz"/>
</dbReference>
<organism evidence="3 4">
    <name type="scientific">Lentinula raphanica</name>
    <dbReference type="NCBI Taxonomy" id="153919"/>
    <lineage>
        <taxon>Eukaryota</taxon>
        <taxon>Fungi</taxon>
        <taxon>Dikarya</taxon>
        <taxon>Basidiomycota</taxon>
        <taxon>Agaricomycotina</taxon>
        <taxon>Agaricomycetes</taxon>
        <taxon>Agaricomycetidae</taxon>
        <taxon>Agaricales</taxon>
        <taxon>Marasmiineae</taxon>
        <taxon>Omphalotaceae</taxon>
        <taxon>Lentinula</taxon>
    </lineage>
</organism>
<keyword evidence="4" id="KW-1185">Reference proteome</keyword>
<dbReference type="GO" id="GO:0003677">
    <property type="term" value="F:DNA binding"/>
    <property type="evidence" value="ECO:0007669"/>
    <property type="project" value="InterPro"/>
</dbReference>
<dbReference type="EMBL" id="MU806577">
    <property type="protein sequence ID" value="KAJ3834131.1"/>
    <property type="molecule type" value="Genomic_DNA"/>
</dbReference>
<sequence>MIFIYNFLLTASTPLFLLGTFCRRDGGCAFESVGRVTGGSPSFVTFSVGREGVFLTSSLNRKINNQQLLDWSSRLHLLLSVPSLALGSNSTHSLPITVLAMFYGCHRSGELIFKGSKTTLDYRKIIKRGSLHFHGDHAGYRLPYHKADRFYRGSDILLSHHDIADPVFFLSLYTSLRDSCHGARAELFIREHGSLPSRRWFDNHFFSVRSREYGGHSVRAGSATYFASLGVSETIIQALGRWSSEAWKILHLCEPLFGSDSLLRVFSASLCVLLHPLPLFHPFHLRPPPHTSWIAQPLALFHPIYTFRREASLASPS</sequence>
<comment type="caution">
    <text evidence="3">The sequence shown here is derived from an EMBL/GenBank/DDBJ whole genome shotgun (WGS) entry which is preliminary data.</text>
</comment>
<feature type="signal peptide" evidence="2">
    <location>
        <begin position="1"/>
        <end position="29"/>
    </location>
</feature>
<dbReference type="InterPro" id="IPR013762">
    <property type="entry name" value="Integrase-like_cat_sf"/>
</dbReference>
<gene>
    <name evidence="3" type="ORF">F5878DRAFT_373205</name>
</gene>
<evidence type="ECO:0000256" key="1">
    <source>
        <dbReference type="ARBA" id="ARBA00023172"/>
    </source>
</evidence>
<dbReference type="GO" id="GO:0015074">
    <property type="term" value="P:DNA integration"/>
    <property type="evidence" value="ECO:0007669"/>
    <property type="project" value="InterPro"/>
</dbReference>
<name>A0AA38P0S6_9AGAR</name>
<dbReference type="GO" id="GO:0006310">
    <property type="term" value="P:DNA recombination"/>
    <property type="evidence" value="ECO:0007669"/>
    <property type="project" value="UniProtKB-KW"/>
</dbReference>
<evidence type="ECO:0000256" key="2">
    <source>
        <dbReference type="SAM" id="SignalP"/>
    </source>
</evidence>
<dbReference type="AlphaFoldDB" id="A0AA38P0S6"/>
<proteinExistence type="predicted"/>
<dbReference type="Gene3D" id="1.10.443.10">
    <property type="entry name" value="Intergrase catalytic core"/>
    <property type="match status" value="1"/>
</dbReference>
<dbReference type="Proteomes" id="UP001163846">
    <property type="component" value="Unassembled WGS sequence"/>
</dbReference>
<reference evidence="3" key="1">
    <citation type="submission" date="2022-08" db="EMBL/GenBank/DDBJ databases">
        <authorList>
            <consortium name="DOE Joint Genome Institute"/>
            <person name="Min B."/>
            <person name="Riley R."/>
            <person name="Sierra-Patev S."/>
            <person name="Naranjo-Ortiz M."/>
            <person name="Looney B."/>
            <person name="Konkel Z."/>
            <person name="Slot J.C."/>
            <person name="Sakamoto Y."/>
            <person name="Steenwyk J.L."/>
            <person name="Rokas A."/>
            <person name="Carro J."/>
            <person name="Camarero S."/>
            <person name="Ferreira P."/>
            <person name="Molpeceres G."/>
            <person name="Ruiz-Duenas F.J."/>
            <person name="Serrano A."/>
            <person name="Henrissat B."/>
            <person name="Drula E."/>
            <person name="Hughes K.W."/>
            <person name="Mata J.L."/>
            <person name="Ishikawa N.K."/>
            <person name="Vargas-Isla R."/>
            <person name="Ushijima S."/>
            <person name="Smith C.A."/>
            <person name="Ahrendt S."/>
            <person name="Andreopoulos W."/>
            <person name="He G."/>
            <person name="Labutti K."/>
            <person name="Lipzen A."/>
            <person name="Ng V."/>
            <person name="Sandor L."/>
            <person name="Barry K."/>
            <person name="Martinez A.T."/>
            <person name="Xiao Y."/>
            <person name="Gibbons J.G."/>
            <person name="Terashima K."/>
            <person name="Hibbett D.S."/>
            <person name="Grigoriev I.V."/>
        </authorList>
    </citation>
    <scope>NUCLEOTIDE SEQUENCE</scope>
    <source>
        <strain evidence="3">TFB9207</strain>
    </source>
</reference>
<keyword evidence="1" id="KW-0233">DNA recombination</keyword>
<accession>A0AA38P0S6</accession>
<dbReference type="SUPFAM" id="SSF56349">
    <property type="entry name" value="DNA breaking-rejoining enzymes"/>
    <property type="match status" value="1"/>
</dbReference>